<comment type="caution">
    <text evidence="1">The sequence shown here is derived from an EMBL/GenBank/DDBJ whole genome shotgun (WGS) entry which is preliminary data.</text>
</comment>
<evidence type="ECO:0000313" key="2">
    <source>
        <dbReference type="Proteomes" id="UP001596156"/>
    </source>
</evidence>
<evidence type="ECO:0000313" key="1">
    <source>
        <dbReference type="EMBL" id="MFC5229745.1"/>
    </source>
</evidence>
<sequence>MIFETQDESEWHAHLRHLRAGPERIDWAKTRIDILCGRLMQATTYRLSLFVPDPACGPNRDQPDH</sequence>
<protein>
    <submittedName>
        <fullName evidence="1">Uncharacterized protein</fullName>
    </submittedName>
</protein>
<proteinExistence type="predicted"/>
<gene>
    <name evidence="1" type="ORF">ACFPN6_35390</name>
</gene>
<keyword evidence="2" id="KW-1185">Reference proteome</keyword>
<reference evidence="2" key="1">
    <citation type="journal article" date="2019" name="Int. J. Syst. Evol. Microbiol.">
        <title>The Global Catalogue of Microorganisms (GCM) 10K type strain sequencing project: providing services to taxonomists for standard genome sequencing and annotation.</title>
        <authorList>
            <consortium name="The Broad Institute Genomics Platform"/>
            <consortium name="The Broad Institute Genome Sequencing Center for Infectious Disease"/>
            <person name="Wu L."/>
            <person name="Ma J."/>
        </authorList>
    </citation>
    <scope>NUCLEOTIDE SEQUENCE [LARGE SCALE GENOMIC DNA]</scope>
    <source>
        <strain evidence="2">CCM 8479</strain>
    </source>
</reference>
<dbReference type="EMBL" id="JBHSKL010000057">
    <property type="protein sequence ID" value="MFC5229745.1"/>
    <property type="molecule type" value="Genomic_DNA"/>
</dbReference>
<dbReference type="Proteomes" id="UP001596156">
    <property type="component" value="Unassembled WGS sequence"/>
</dbReference>
<name>A0ABW0DH05_STRFI</name>
<accession>A0ABW0DH05</accession>
<dbReference type="RefSeq" id="WP_344646145.1">
    <property type="nucleotide sequence ID" value="NZ_BAAASS010000030.1"/>
</dbReference>
<organism evidence="1 2">
    <name type="scientific">Streptomyces fimbriatus</name>
    <dbReference type="NCBI Taxonomy" id="68197"/>
    <lineage>
        <taxon>Bacteria</taxon>
        <taxon>Bacillati</taxon>
        <taxon>Actinomycetota</taxon>
        <taxon>Actinomycetes</taxon>
        <taxon>Kitasatosporales</taxon>
        <taxon>Streptomycetaceae</taxon>
        <taxon>Streptomyces</taxon>
    </lineage>
</organism>